<dbReference type="InterPro" id="IPR027443">
    <property type="entry name" value="IPNS-like_sf"/>
</dbReference>
<evidence type="ECO:0000313" key="8">
    <source>
        <dbReference type="Proteomes" id="UP000799766"/>
    </source>
</evidence>
<dbReference type="GO" id="GO:0016491">
    <property type="term" value="F:oxidoreductase activity"/>
    <property type="evidence" value="ECO:0007669"/>
    <property type="project" value="UniProtKB-KW"/>
</dbReference>
<gene>
    <name evidence="7" type="ORF">BDY21DRAFT_349397</name>
</gene>
<dbReference type="SUPFAM" id="SSF51197">
    <property type="entry name" value="Clavaminate synthase-like"/>
    <property type="match status" value="1"/>
</dbReference>
<dbReference type="InterPro" id="IPR044861">
    <property type="entry name" value="IPNS-like_FE2OG_OXY"/>
</dbReference>
<keyword evidence="8" id="KW-1185">Reference proteome</keyword>
<dbReference type="AlphaFoldDB" id="A0A6A6NW02"/>
<reference evidence="7" key="1">
    <citation type="journal article" date="2020" name="Stud. Mycol.">
        <title>101 Dothideomycetes genomes: a test case for predicting lifestyles and emergence of pathogens.</title>
        <authorList>
            <person name="Haridas S."/>
            <person name="Albert R."/>
            <person name="Binder M."/>
            <person name="Bloem J."/>
            <person name="Labutti K."/>
            <person name="Salamov A."/>
            <person name="Andreopoulos B."/>
            <person name="Baker S."/>
            <person name="Barry K."/>
            <person name="Bills G."/>
            <person name="Bluhm B."/>
            <person name="Cannon C."/>
            <person name="Castanera R."/>
            <person name="Culley D."/>
            <person name="Daum C."/>
            <person name="Ezra D."/>
            <person name="Gonzalez J."/>
            <person name="Henrissat B."/>
            <person name="Kuo A."/>
            <person name="Liang C."/>
            <person name="Lipzen A."/>
            <person name="Lutzoni F."/>
            <person name="Magnuson J."/>
            <person name="Mondo S."/>
            <person name="Nolan M."/>
            <person name="Ohm R."/>
            <person name="Pangilinan J."/>
            <person name="Park H.-J."/>
            <person name="Ramirez L."/>
            <person name="Alfaro M."/>
            <person name="Sun H."/>
            <person name="Tritt A."/>
            <person name="Yoshinaga Y."/>
            <person name="Zwiers L.-H."/>
            <person name="Turgeon B."/>
            <person name="Goodwin S."/>
            <person name="Spatafora J."/>
            <person name="Crous P."/>
            <person name="Grigoriev I."/>
        </authorList>
    </citation>
    <scope>NUCLEOTIDE SEQUENCE</scope>
    <source>
        <strain evidence="7">ATCC 16933</strain>
    </source>
</reference>
<protein>
    <recommendedName>
        <fullName evidence="6">Fe2OG dioxygenase domain-containing protein</fullName>
    </recommendedName>
</protein>
<evidence type="ECO:0000259" key="6">
    <source>
        <dbReference type="PROSITE" id="PS51471"/>
    </source>
</evidence>
<name>A0A6A6NW02_9PEZI</name>
<dbReference type="EMBL" id="MU001686">
    <property type="protein sequence ID" value="KAF2455443.1"/>
    <property type="molecule type" value="Genomic_DNA"/>
</dbReference>
<keyword evidence="4 5" id="KW-0408">Iron</keyword>
<keyword evidence="2 5" id="KW-0479">Metal-binding</keyword>
<dbReference type="InterPro" id="IPR026992">
    <property type="entry name" value="DIOX_N"/>
</dbReference>
<dbReference type="OrthoDB" id="288590at2759"/>
<dbReference type="Pfam" id="PF14226">
    <property type="entry name" value="DIOX_N"/>
    <property type="match status" value="1"/>
</dbReference>
<evidence type="ECO:0000313" key="7">
    <source>
        <dbReference type="EMBL" id="KAF2455443.1"/>
    </source>
</evidence>
<evidence type="ECO:0000256" key="5">
    <source>
        <dbReference type="RuleBase" id="RU003682"/>
    </source>
</evidence>
<accession>A0A6A6NW02</accession>
<dbReference type="GO" id="GO:0044283">
    <property type="term" value="P:small molecule biosynthetic process"/>
    <property type="evidence" value="ECO:0007669"/>
    <property type="project" value="UniProtKB-ARBA"/>
</dbReference>
<dbReference type="GO" id="GO:0046872">
    <property type="term" value="F:metal ion binding"/>
    <property type="evidence" value="ECO:0007669"/>
    <property type="project" value="UniProtKB-KW"/>
</dbReference>
<evidence type="ECO:0000256" key="2">
    <source>
        <dbReference type="ARBA" id="ARBA00022723"/>
    </source>
</evidence>
<dbReference type="PANTHER" id="PTHR10209">
    <property type="entry name" value="OXIDOREDUCTASE, 2OG-FE II OXYGENASE FAMILY PROTEIN"/>
    <property type="match status" value="1"/>
</dbReference>
<evidence type="ECO:0000256" key="4">
    <source>
        <dbReference type="ARBA" id="ARBA00023004"/>
    </source>
</evidence>
<dbReference type="PROSITE" id="PS51471">
    <property type="entry name" value="FE2OG_OXY"/>
    <property type="match status" value="1"/>
</dbReference>
<dbReference type="PANTHER" id="PTHR10209:SF881">
    <property type="entry name" value="FI07970P-RELATED"/>
    <property type="match status" value="1"/>
</dbReference>
<dbReference type="Pfam" id="PF03171">
    <property type="entry name" value="2OG-FeII_Oxy"/>
    <property type="match status" value="1"/>
</dbReference>
<evidence type="ECO:0000256" key="1">
    <source>
        <dbReference type="ARBA" id="ARBA00008056"/>
    </source>
</evidence>
<dbReference type="InterPro" id="IPR005123">
    <property type="entry name" value="Oxoglu/Fe-dep_dioxygenase_dom"/>
</dbReference>
<feature type="domain" description="Fe2OG dioxygenase" evidence="6">
    <location>
        <begin position="206"/>
        <end position="322"/>
    </location>
</feature>
<dbReference type="Proteomes" id="UP000799766">
    <property type="component" value="Unassembled WGS sequence"/>
</dbReference>
<organism evidence="7 8">
    <name type="scientific">Lineolata rhizophorae</name>
    <dbReference type="NCBI Taxonomy" id="578093"/>
    <lineage>
        <taxon>Eukaryota</taxon>
        <taxon>Fungi</taxon>
        <taxon>Dikarya</taxon>
        <taxon>Ascomycota</taxon>
        <taxon>Pezizomycotina</taxon>
        <taxon>Dothideomycetes</taxon>
        <taxon>Dothideomycetes incertae sedis</taxon>
        <taxon>Lineolatales</taxon>
        <taxon>Lineolataceae</taxon>
        <taxon>Lineolata</taxon>
    </lineage>
</organism>
<sequence length="362" mass="40708">MGPRKDDTTFNEARAGAQAYLDARLTKPKDAPSRKPFRIPVIDLAPSFSTDRDARKSVAAKIRDACEGSGFFYITSHGVPLATIDSIIRLAERFFKELTPEQKKAMHMSTNNLHRGYEDSAYTSINGDVETKEGFNWGYEEMLDPTGGDGLYCDLDGSKGGSNVWPSEKDLPGFVDVIKDYYGRTLQLARHLFRLFALALDLPGDYFDSMTTHPGGISRLLYYPPSKTPKPLSAENTEEEIGLGAHSDYECFTLLLSSSSPGLEILSPDGYWTEAPPLEGSYIVNIADFMMRWTNDRFKSTVHRVVNRTKDERYSVPFFFSINYDQTVETLPSCISDERPSKYPPIKAGEYILERLNSSLQY</sequence>
<proteinExistence type="inferred from homology"/>
<comment type="similarity">
    <text evidence="1 5">Belongs to the iron/ascorbate-dependent oxidoreductase family.</text>
</comment>
<keyword evidence="3 5" id="KW-0560">Oxidoreductase</keyword>
<dbReference type="PRINTS" id="PR00682">
    <property type="entry name" value="IPNSYNTHASE"/>
</dbReference>
<evidence type="ECO:0000256" key="3">
    <source>
        <dbReference type="ARBA" id="ARBA00023002"/>
    </source>
</evidence>
<dbReference type="Gene3D" id="2.60.120.330">
    <property type="entry name" value="B-lactam Antibiotic, Isopenicillin N Synthase, Chain"/>
    <property type="match status" value="1"/>
</dbReference>